<dbReference type="EMBL" id="JAEDAL010000001">
    <property type="protein sequence ID" value="MBH9551890.1"/>
    <property type="molecule type" value="Genomic_DNA"/>
</dbReference>
<gene>
    <name evidence="2" type="ORF">I7X43_03415</name>
</gene>
<protein>
    <submittedName>
        <fullName evidence="2">VOC family protein</fullName>
    </submittedName>
</protein>
<dbReference type="InterPro" id="IPR004360">
    <property type="entry name" value="Glyas_Fos-R_dOase_dom"/>
</dbReference>
<dbReference type="AlphaFoldDB" id="A0A931ISI7"/>
<dbReference type="Pfam" id="PF00903">
    <property type="entry name" value="Glyoxalase"/>
    <property type="match status" value="1"/>
</dbReference>
<dbReference type="RefSeq" id="WP_198099482.1">
    <property type="nucleotide sequence ID" value="NZ_JAEDAL010000001.1"/>
</dbReference>
<dbReference type="InterPro" id="IPR029068">
    <property type="entry name" value="Glyas_Bleomycin-R_OHBP_Dase"/>
</dbReference>
<comment type="caution">
    <text evidence="2">The sequence shown here is derived from an EMBL/GenBank/DDBJ whole genome shotgun (WGS) entry which is preliminary data.</text>
</comment>
<name>A0A931ISI7_9BURK</name>
<evidence type="ECO:0000313" key="3">
    <source>
        <dbReference type="Proteomes" id="UP000620139"/>
    </source>
</evidence>
<dbReference type="PANTHER" id="PTHR46142">
    <property type="match status" value="1"/>
</dbReference>
<dbReference type="Gene3D" id="3.10.180.10">
    <property type="entry name" value="2,3-Dihydroxybiphenyl 1,2-Dioxygenase, domain 1"/>
    <property type="match status" value="1"/>
</dbReference>
<dbReference type="PANTHER" id="PTHR46142:SF3">
    <property type="entry name" value="F18B13.24 PROTEIN"/>
    <property type="match status" value="1"/>
</dbReference>
<keyword evidence="3" id="KW-1185">Reference proteome</keyword>
<sequence>MTVLSFAHLNLRASRPDLDALRDFYCEVVGLTLGPRPAFRSFGYWLYAGGQDVLHLSEAGPDEHPASSAGTHFNHVSFRATERAATEARLRAHGVAFRAAEVPGTGQGQLFFSDPCGNGVELIFDPVASPSLNPSERPAHAPG</sequence>
<dbReference type="PROSITE" id="PS51819">
    <property type="entry name" value="VOC"/>
    <property type="match status" value="1"/>
</dbReference>
<dbReference type="SUPFAM" id="SSF54593">
    <property type="entry name" value="Glyoxalase/Bleomycin resistance protein/Dihydroxybiphenyl dioxygenase"/>
    <property type="match status" value="1"/>
</dbReference>
<reference evidence="2" key="1">
    <citation type="submission" date="2020-12" db="EMBL/GenBank/DDBJ databases">
        <title>The genome sequence of Inhella sp. 4Y17.</title>
        <authorList>
            <person name="Liu Y."/>
        </authorList>
    </citation>
    <scope>NUCLEOTIDE SEQUENCE</scope>
    <source>
        <strain evidence="2">4Y10</strain>
    </source>
</reference>
<evidence type="ECO:0000259" key="1">
    <source>
        <dbReference type="PROSITE" id="PS51819"/>
    </source>
</evidence>
<accession>A0A931ISI7</accession>
<dbReference type="Proteomes" id="UP000620139">
    <property type="component" value="Unassembled WGS sequence"/>
</dbReference>
<proteinExistence type="predicted"/>
<dbReference type="InterPro" id="IPR037523">
    <property type="entry name" value="VOC_core"/>
</dbReference>
<feature type="domain" description="VOC" evidence="1">
    <location>
        <begin position="5"/>
        <end position="125"/>
    </location>
</feature>
<evidence type="ECO:0000313" key="2">
    <source>
        <dbReference type="EMBL" id="MBH9551890.1"/>
    </source>
</evidence>
<organism evidence="2 3">
    <name type="scientific">Inhella gelatinilytica</name>
    <dbReference type="NCBI Taxonomy" id="2795030"/>
    <lineage>
        <taxon>Bacteria</taxon>
        <taxon>Pseudomonadati</taxon>
        <taxon>Pseudomonadota</taxon>
        <taxon>Betaproteobacteria</taxon>
        <taxon>Burkholderiales</taxon>
        <taxon>Sphaerotilaceae</taxon>
        <taxon>Inhella</taxon>
    </lineage>
</organism>